<feature type="domain" description="HTH marR-type" evidence="4">
    <location>
        <begin position="21"/>
        <end position="154"/>
    </location>
</feature>
<keyword evidence="2" id="KW-0238">DNA-binding</keyword>
<dbReference type="GO" id="GO:0003677">
    <property type="term" value="F:DNA binding"/>
    <property type="evidence" value="ECO:0007669"/>
    <property type="project" value="UniProtKB-KW"/>
</dbReference>
<dbReference type="InterPro" id="IPR052067">
    <property type="entry name" value="Metal_resp_HTH_trans_reg"/>
</dbReference>
<evidence type="ECO:0000313" key="5">
    <source>
        <dbReference type="EMBL" id="QIB64593.1"/>
    </source>
</evidence>
<sequence length="165" mass="18647">MRLAPLPKVKKKQLTEGMDPPAHISYQITVAANLMAFGSSVSNVKRFGVKTREWRVLGCLMQAGPATASDIVRLIQQDKGSVSRAITGLEREDLVGKIPNYAHKNSPYIWLTNKGRKLVDRIYPVFIEQAELFTDGLTDKEKRELCRLLDKLKNNVERVRLEQGI</sequence>
<evidence type="ECO:0000313" key="6">
    <source>
        <dbReference type="Proteomes" id="UP000477680"/>
    </source>
</evidence>
<keyword evidence="3" id="KW-0804">Transcription</keyword>
<organism evidence="5 6">
    <name type="scientific">Kineobactrum salinum</name>
    <dbReference type="NCBI Taxonomy" id="2708301"/>
    <lineage>
        <taxon>Bacteria</taxon>
        <taxon>Pseudomonadati</taxon>
        <taxon>Pseudomonadota</taxon>
        <taxon>Gammaproteobacteria</taxon>
        <taxon>Cellvibrionales</taxon>
        <taxon>Halieaceae</taxon>
        <taxon>Kineobactrum</taxon>
    </lineage>
</organism>
<evidence type="ECO:0000259" key="4">
    <source>
        <dbReference type="PROSITE" id="PS50995"/>
    </source>
</evidence>
<dbReference type="SUPFAM" id="SSF46785">
    <property type="entry name" value="Winged helix' DNA-binding domain"/>
    <property type="match status" value="1"/>
</dbReference>
<evidence type="ECO:0000256" key="2">
    <source>
        <dbReference type="ARBA" id="ARBA00023125"/>
    </source>
</evidence>
<dbReference type="GO" id="GO:0003700">
    <property type="term" value="F:DNA-binding transcription factor activity"/>
    <property type="evidence" value="ECO:0007669"/>
    <property type="project" value="InterPro"/>
</dbReference>
<evidence type="ECO:0000256" key="3">
    <source>
        <dbReference type="ARBA" id="ARBA00023163"/>
    </source>
</evidence>
<dbReference type="RefSeq" id="WP_163493843.1">
    <property type="nucleotide sequence ID" value="NZ_CP048711.1"/>
</dbReference>
<reference evidence="5 6" key="1">
    <citation type="submission" date="2020-02" db="EMBL/GenBank/DDBJ databases">
        <title>Genome sequencing for Kineobactrum sp. M2.</title>
        <authorList>
            <person name="Park S.-J."/>
        </authorList>
    </citation>
    <scope>NUCLEOTIDE SEQUENCE [LARGE SCALE GENOMIC DNA]</scope>
    <source>
        <strain evidence="5 6">M2</strain>
    </source>
</reference>
<dbReference type="InterPro" id="IPR000835">
    <property type="entry name" value="HTH_MarR-typ"/>
</dbReference>
<dbReference type="AlphaFoldDB" id="A0A6C0TYI1"/>
<dbReference type="PROSITE" id="PS50995">
    <property type="entry name" value="HTH_MARR_2"/>
    <property type="match status" value="1"/>
</dbReference>
<dbReference type="PANTHER" id="PTHR35790:SF4">
    <property type="entry name" value="HTH-TYPE TRANSCRIPTIONAL REGULATOR PCHR"/>
    <property type="match status" value="1"/>
</dbReference>
<dbReference type="PANTHER" id="PTHR35790">
    <property type="entry name" value="HTH-TYPE TRANSCRIPTIONAL REGULATOR PCHR"/>
    <property type="match status" value="1"/>
</dbReference>
<accession>A0A6C0TYI1</accession>
<keyword evidence="6" id="KW-1185">Reference proteome</keyword>
<dbReference type="EMBL" id="CP048711">
    <property type="protein sequence ID" value="QIB64593.1"/>
    <property type="molecule type" value="Genomic_DNA"/>
</dbReference>
<dbReference type="KEGG" id="kim:G3T16_03460"/>
<name>A0A6C0TYI1_9GAMM</name>
<dbReference type="InterPro" id="IPR036390">
    <property type="entry name" value="WH_DNA-bd_sf"/>
</dbReference>
<protein>
    <submittedName>
        <fullName evidence="5">Winged helix-turn-helix transcriptional regulator</fullName>
    </submittedName>
</protein>
<evidence type="ECO:0000256" key="1">
    <source>
        <dbReference type="ARBA" id="ARBA00023015"/>
    </source>
</evidence>
<dbReference type="SMART" id="SM00347">
    <property type="entry name" value="HTH_MARR"/>
    <property type="match status" value="1"/>
</dbReference>
<dbReference type="Proteomes" id="UP000477680">
    <property type="component" value="Chromosome"/>
</dbReference>
<keyword evidence="1" id="KW-0805">Transcription regulation</keyword>
<dbReference type="Pfam" id="PF12802">
    <property type="entry name" value="MarR_2"/>
    <property type="match status" value="1"/>
</dbReference>
<dbReference type="Gene3D" id="1.10.10.10">
    <property type="entry name" value="Winged helix-like DNA-binding domain superfamily/Winged helix DNA-binding domain"/>
    <property type="match status" value="1"/>
</dbReference>
<gene>
    <name evidence="5" type="ORF">G3T16_03460</name>
</gene>
<proteinExistence type="predicted"/>
<dbReference type="InterPro" id="IPR036388">
    <property type="entry name" value="WH-like_DNA-bd_sf"/>
</dbReference>